<dbReference type="PANTHER" id="PTHR33515">
    <property type="entry name" value="RIBOSOME-BINDING FACTOR A, CHLOROPLASTIC-RELATED"/>
    <property type="match status" value="1"/>
</dbReference>
<dbReference type="HAMAP" id="MF_00003">
    <property type="entry name" value="RbfA"/>
    <property type="match status" value="1"/>
</dbReference>
<dbReference type="SUPFAM" id="SSF89919">
    <property type="entry name" value="Ribosome-binding factor A, RbfA"/>
    <property type="match status" value="1"/>
</dbReference>
<evidence type="ECO:0000313" key="4">
    <source>
        <dbReference type="Proteomes" id="UP000287601"/>
    </source>
</evidence>
<dbReference type="Proteomes" id="UP000287601">
    <property type="component" value="Chromosome"/>
</dbReference>
<dbReference type="PROSITE" id="PS01319">
    <property type="entry name" value="RBFA"/>
    <property type="match status" value="1"/>
</dbReference>
<dbReference type="GO" id="GO:0043024">
    <property type="term" value="F:ribosomal small subunit binding"/>
    <property type="evidence" value="ECO:0007669"/>
    <property type="project" value="TreeGrafter"/>
</dbReference>
<gene>
    <name evidence="2 3" type="primary">rbfA</name>
    <name evidence="3" type="ORF">EQM06_07670</name>
</gene>
<dbReference type="InterPro" id="IPR000238">
    <property type="entry name" value="RbfA"/>
</dbReference>
<dbReference type="KEGG" id="amij:EQM06_07670"/>
<dbReference type="InterPro" id="IPR023799">
    <property type="entry name" value="RbfA_dom_sf"/>
</dbReference>
<keyword evidence="4" id="KW-1185">Reference proteome</keyword>
<keyword evidence="1 2" id="KW-0690">Ribosome biogenesis</keyword>
<organism evidence="3 4">
    <name type="scientific">Aminipila luticellarii</name>
    <dbReference type="NCBI Taxonomy" id="2507160"/>
    <lineage>
        <taxon>Bacteria</taxon>
        <taxon>Bacillati</taxon>
        <taxon>Bacillota</taxon>
        <taxon>Clostridia</taxon>
        <taxon>Peptostreptococcales</taxon>
        <taxon>Anaerovoracaceae</taxon>
        <taxon>Aminipila</taxon>
    </lineage>
</organism>
<keyword evidence="2" id="KW-0963">Cytoplasm</keyword>
<evidence type="ECO:0000256" key="2">
    <source>
        <dbReference type="HAMAP-Rule" id="MF_00003"/>
    </source>
</evidence>
<dbReference type="InterPro" id="IPR015946">
    <property type="entry name" value="KH_dom-like_a/b"/>
</dbReference>
<comment type="subunit">
    <text evidence="2">Monomer. Binds 30S ribosomal subunits, but not 50S ribosomal subunits or 70S ribosomes.</text>
</comment>
<dbReference type="AlphaFoldDB" id="A0A410PW33"/>
<dbReference type="GO" id="GO:0005829">
    <property type="term" value="C:cytosol"/>
    <property type="evidence" value="ECO:0007669"/>
    <property type="project" value="TreeGrafter"/>
</dbReference>
<sequence>MGKGYRQGRLGEEIKKLIGELLLREIKDPRLSGFVSISAVEVTSDGSYATVYVTVLNSSNDEEKAQKEREEVLAAFKSAKGLIKREIGKSIKLRHVPELIFKMDTSMEYGRHISELISSLGIENYKEEEPDEEDE</sequence>
<dbReference type="Pfam" id="PF02033">
    <property type="entry name" value="RBFA"/>
    <property type="match status" value="1"/>
</dbReference>
<name>A0A410PW33_9FIRM</name>
<comment type="similarity">
    <text evidence="2">Belongs to the RbfA family.</text>
</comment>
<accession>A0A410PW33</accession>
<dbReference type="GO" id="GO:0030490">
    <property type="term" value="P:maturation of SSU-rRNA"/>
    <property type="evidence" value="ECO:0007669"/>
    <property type="project" value="UniProtKB-UniRule"/>
</dbReference>
<dbReference type="InterPro" id="IPR020053">
    <property type="entry name" value="Ribosome-bd_factorA_CS"/>
</dbReference>
<dbReference type="EMBL" id="CP035281">
    <property type="protein sequence ID" value="QAT43125.1"/>
    <property type="molecule type" value="Genomic_DNA"/>
</dbReference>
<reference evidence="3 4" key="1">
    <citation type="submission" date="2019-01" db="EMBL/GenBank/DDBJ databases">
        <title>Draft genomes of a novel of Aminipila strains.</title>
        <authorList>
            <person name="Ma S."/>
        </authorList>
    </citation>
    <scope>NUCLEOTIDE SEQUENCE [LARGE SCALE GENOMIC DNA]</scope>
    <source>
        <strain evidence="4">JN-39</strain>
    </source>
</reference>
<protein>
    <recommendedName>
        <fullName evidence="2">Ribosome-binding factor A</fullName>
    </recommendedName>
</protein>
<dbReference type="RefSeq" id="WP_128745774.1">
    <property type="nucleotide sequence ID" value="NZ_CP035281.1"/>
</dbReference>
<comment type="function">
    <text evidence="2">One of several proteins that assist in the late maturation steps of the functional core of the 30S ribosomal subunit. Associates with free 30S ribosomal subunits (but not with 30S subunits that are part of 70S ribosomes or polysomes). Required for efficient processing of 16S rRNA. May interact with the 5'-terminal helix region of 16S rRNA.</text>
</comment>
<comment type="subcellular location">
    <subcellularLocation>
        <location evidence="2">Cytoplasm</location>
    </subcellularLocation>
</comment>
<dbReference type="PANTHER" id="PTHR33515:SF1">
    <property type="entry name" value="RIBOSOME-BINDING FACTOR A, CHLOROPLASTIC-RELATED"/>
    <property type="match status" value="1"/>
</dbReference>
<proteinExistence type="inferred from homology"/>
<dbReference type="NCBIfam" id="TIGR00082">
    <property type="entry name" value="rbfA"/>
    <property type="match status" value="1"/>
</dbReference>
<evidence type="ECO:0000256" key="1">
    <source>
        <dbReference type="ARBA" id="ARBA00022517"/>
    </source>
</evidence>
<evidence type="ECO:0000313" key="3">
    <source>
        <dbReference type="EMBL" id="QAT43125.1"/>
    </source>
</evidence>
<dbReference type="Gene3D" id="3.30.300.20">
    <property type="match status" value="1"/>
</dbReference>
<dbReference type="OrthoDB" id="307788at2"/>